<dbReference type="InterPro" id="IPR036397">
    <property type="entry name" value="RNaseH_sf"/>
</dbReference>
<dbReference type="GO" id="GO:0003676">
    <property type="term" value="F:nucleic acid binding"/>
    <property type="evidence" value="ECO:0007669"/>
    <property type="project" value="InterPro"/>
</dbReference>
<reference evidence="1 2" key="1">
    <citation type="journal article" date="2019" name="Sci. Rep.">
        <title>Orb-weaving spider Araneus ventricosus genome elucidates the spidroin gene catalogue.</title>
        <authorList>
            <person name="Kono N."/>
            <person name="Nakamura H."/>
            <person name="Ohtoshi R."/>
            <person name="Moran D.A.P."/>
            <person name="Shinohara A."/>
            <person name="Yoshida Y."/>
            <person name="Fujiwara M."/>
            <person name="Mori M."/>
            <person name="Tomita M."/>
            <person name="Arakawa K."/>
        </authorList>
    </citation>
    <scope>NUCLEOTIDE SEQUENCE [LARGE SCALE GENOMIC DNA]</scope>
</reference>
<dbReference type="EMBL" id="BGPR01000829">
    <property type="protein sequence ID" value="GBM37107.1"/>
    <property type="molecule type" value="Genomic_DNA"/>
</dbReference>
<dbReference type="AlphaFoldDB" id="A0A4Y2F802"/>
<gene>
    <name evidence="1" type="ORF">AVEN_103211_1</name>
</gene>
<sequence length="91" mass="10564">MCLGLVNRIHICSQNNIIEFDVSQLTLPTNSPDLNVIKKIWDAFNQAIKRSVARPQSLVEWTHILMDELTKPLQMLSRCVWTSWPVRSNLF</sequence>
<comment type="caution">
    <text evidence="1">The sequence shown here is derived from an EMBL/GenBank/DDBJ whole genome shotgun (WGS) entry which is preliminary data.</text>
</comment>
<dbReference type="Proteomes" id="UP000499080">
    <property type="component" value="Unassembled WGS sequence"/>
</dbReference>
<evidence type="ECO:0000313" key="1">
    <source>
        <dbReference type="EMBL" id="GBM37107.1"/>
    </source>
</evidence>
<accession>A0A4Y2F802</accession>
<name>A0A4Y2F802_ARAVE</name>
<organism evidence="1 2">
    <name type="scientific">Araneus ventricosus</name>
    <name type="common">Orbweaver spider</name>
    <name type="synonym">Epeira ventricosa</name>
    <dbReference type="NCBI Taxonomy" id="182803"/>
    <lineage>
        <taxon>Eukaryota</taxon>
        <taxon>Metazoa</taxon>
        <taxon>Ecdysozoa</taxon>
        <taxon>Arthropoda</taxon>
        <taxon>Chelicerata</taxon>
        <taxon>Arachnida</taxon>
        <taxon>Araneae</taxon>
        <taxon>Araneomorphae</taxon>
        <taxon>Entelegynae</taxon>
        <taxon>Araneoidea</taxon>
        <taxon>Araneidae</taxon>
        <taxon>Araneus</taxon>
    </lineage>
</organism>
<dbReference type="Gene3D" id="3.30.420.10">
    <property type="entry name" value="Ribonuclease H-like superfamily/Ribonuclease H"/>
    <property type="match status" value="1"/>
</dbReference>
<keyword evidence="2" id="KW-1185">Reference proteome</keyword>
<protein>
    <recommendedName>
        <fullName evidence="3">Tc1-like transposase DDE domain-containing protein</fullName>
    </recommendedName>
</protein>
<evidence type="ECO:0000313" key="2">
    <source>
        <dbReference type="Proteomes" id="UP000499080"/>
    </source>
</evidence>
<evidence type="ECO:0008006" key="3">
    <source>
        <dbReference type="Google" id="ProtNLM"/>
    </source>
</evidence>
<proteinExistence type="predicted"/>